<protein>
    <submittedName>
        <fullName evidence="1">Uncharacterized protein</fullName>
    </submittedName>
</protein>
<evidence type="ECO:0000313" key="1">
    <source>
        <dbReference type="EMBL" id="QBK94014.1"/>
    </source>
</evidence>
<dbReference type="EMBL" id="MK500610">
    <property type="protein sequence ID" value="QBK94014.1"/>
    <property type="molecule type" value="Genomic_DNA"/>
</dbReference>
<organism evidence="1">
    <name type="scientific">Pithovirus LCPAC406</name>
    <dbReference type="NCBI Taxonomy" id="2506599"/>
    <lineage>
        <taxon>Viruses</taxon>
        <taxon>Pithoviruses</taxon>
    </lineage>
</organism>
<proteinExistence type="predicted"/>
<sequence>MAEKLNKVCLDTLDDFEEYSYYEMIDVYDDIREYLNEIKTSDSCSIIARIDEGKTKDDELIHSAFFSLDTILKSDNRYFRHMIEIMTNDPTTTLEECEDSMEAHMHKLIDKVEKNTIEY</sequence>
<gene>
    <name evidence="1" type="ORF">LCPAC406_03280</name>
</gene>
<name>A0A481ZDL3_9VIRU</name>
<accession>A0A481ZDL3</accession>
<reference evidence="1" key="1">
    <citation type="journal article" date="2019" name="MBio">
        <title>Virus Genomes from Deep Sea Sediments Expand the Ocean Megavirome and Support Independent Origins of Viral Gigantism.</title>
        <authorList>
            <person name="Backstrom D."/>
            <person name="Yutin N."/>
            <person name="Jorgensen S.L."/>
            <person name="Dharamshi J."/>
            <person name="Homa F."/>
            <person name="Zaremba-Niedwiedzka K."/>
            <person name="Spang A."/>
            <person name="Wolf Y.I."/>
            <person name="Koonin E.V."/>
            <person name="Ettema T.J."/>
        </authorList>
    </citation>
    <scope>NUCLEOTIDE SEQUENCE</scope>
</reference>